<accession>A0ABP6XRL7</accession>
<dbReference type="InterPro" id="IPR000212">
    <property type="entry name" value="DNA_helicase_UvrD/REP"/>
</dbReference>
<comment type="catalytic activity">
    <reaction evidence="6">
        <text>Couples ATP hydrolysis with the unwinding of duplex DNA by translocating in the 3'-5' direction.</text>
        <dbReference type="EC" id="5.6.2.4"/>
    </reaction>
</comment>
<evidence type="ECO:0000313" key="11">
    <source>
        <dbReference type="EMBL" id="GAA3571376.1"/>
    </source>
</evidence>
<evidence type="ECO:0000256" key="8">
    <source>
        <dbReference type="ARBA" id="ARBA00048988"/>
    </source>
</evidence>
<name>A0ABP6XRL7_9ACTN</name>
<comment type="catalytic activity">
    <reaction evidence="8">
        <text>ATP + H2O = ADP + phosphate + H(+)</text>
        <dbReference type="Rhea" id="RHEA:13065"/>
        <dbReference type="ChEBI" id="CHEBI:15377"/>
        <dbReference type="ChEBI" id="CHEBI:15378"/>
        <dbReference type="ChEBI" id="CHEBI:30616"/>
        <dbReference type="ChEBI" id="CHEBI:43474"/>
        <dbReference type="ChEBI" id="CHEBI:456216"/>
        <dbReference type="EC" id="5.6.2.4"/>
    </reaction>
</comment>
<evidence type="ECO:0000256" key="2">
    <source>
        <dbReference type="ARBA" id="ARBA00022801"/>
    </source>
</evidence>
<dbReference type="GO" id="GO:0004527">
    <property type="term" value="F:exonuclease activity"/>
    <property type="evidence" value="ECO:0007669"/>
    <property type="project" value="UniProtKB-KW"/>
</dbReference>
<dbReference type="SUPFAM" id="SSF52540">
    <property type="entry name" value="P-loop containing nucleoside triphosphate hydrolases"/>
    <property type="match status" value="1"/>
</dbReference>
<keyword evidence="2 9" id="KW-0378">Hydrolase</keyword>
<dbReference type="Proteomes" id="UP001500767">
    <property type="component" value="Unassembled WGS sequence"/>
</dbReference>
<dbReference type="EC" id="5.6.2.4" evidence="7"/>
<dbReference type="Pfam" id="PF13361">
    <property type="entry name" value="UvrD_C"/>
    <property type="match status" value="1"/>
</dbReference>
<dbReference type="PROSITE" id="PS51198">
    <property type="entry name" value="UVRD_HELICASE_ATP_BIND"/>
    <property type="match status" value="1"/>
</dbReference>
<evidence type="ECO:0000256" key="7">
    <source>
        <dbReference type="ARBA" id="ARBA00034808"/>
    </source>
</evidence>
<dbReference type="Pfam" id="PF00580">
    <property type="entry name" value="UvrD-helicase"/>
    <property type="match status" value="1"/>
</dbReference>
<evidence type="ECO:0000313" key="12">
    <source>
        <dbReference type="Proteomes" id="UP001500767"/>
    </source>
</evidence>
<proteinExistence type="predicted"/>
<keyword evidence="5" id="KW-0413">Isomerase</keyword>
<keyword evidence="4 9" id="KW-0067">ATP-binding</keyword>
<keyword evidence="11" id="KW-0269">Exonuclease</keyword>
<comment type="caution">
    <text evidence="11">The sequence shown here is derived from an EMBL/GenBank/DDBJ whole genome shotgun (WGS) entry which is preliminary data.</text>
</comment>
<protein>
    <recommendedName>
        <fullName evidence="7">DNA 3'-5' helicase</fullName>
        <ecNumber evidence="7">5.6.2.4</ecNumber>
    </recommendedName>
</protein>
<evidence type="ECO:0000256" key="6">
    <source>
        <dbReference type="ARBA" id="ARBA00034617"/>
    </source>
</evidence>
<evidence type="ECO:0000256" key="4">
    <source>
        <dbReference type="ARBA" id="ARBA00022840"/>
    </source>
</evidence>
<evidence type="ECO:0000256" key="9">
    <source>
        <dbReference type="PROSITE-ProRule" id="PRU00560"/>
    </source>
</evidence>
<keyword evidence="1 9" id="KW-0547">Nucleotide-binding</keyword>
<sequence length="738" mass="80665">MSPSTLIMGKPITKLTSDLRKQTYAFLEKLTEDDSSPGLHIEPIKNSRDSRVRTGRVSLQYRAVLFRLDGPTHPAYVFVGVWNHDDAIVRAQKSELTVNPVNGVSEIHFLDVDPQPAVDVKKPLVEAAPARSSAPTILGYTTAELRDFGLDGDLAARAARATSDDEILDLAEHAVEWQGLALLDLSAGTPPEVVREKLGLDRPVDAPGGEVTDTTILRGFEHPAAKLTYTFIEDNDELRRAIEQEDFGAWRVFLHPEQRRYATQATSGSFRLTGGAGTGKTVVLLHRADDLAHRRGGRILLTTFTTNLAGELSRGLRQLAPDVTQTPALHQEGVFVSGIDALASAVIKSAGGRILGARKTVLGAEDGGLGRRTNTVEAWQSAVAAAGTDLPLPLQSVAFLDAEYAEVILPHRLIDLAGYLKVRRPGRGVRLNRGERTAVWRVIESYRLSSRAAGSIDFREAAAIAAAYLDSEAETGHRRLFDHVLVDEGQDLSPPHWLLIRSLAAVGPDDVFIAEDSHQRIYGRRITLKQFGIAVVGRSRRLTLNYRTTAEILDFAMRVLEPGAYRDLDDEIEKSSDYRSARGGPAVGLRPCASLTEELATAAEQVRTWTTEAGLSDQPLESIAILVRDQYNRDRVVTGLAERGVTVRSIDREGTVGGAPVVMTMHRAKGMEFRDVLLFGIGADSIPRGFSEYEYSESEVSDALLRERSLLYVAATRARDQLVITWAKQSSPLLPASA</sequence>
<feature type="binding site" evidence="9">
    <location>
        <begin position="274"/>
        <end position="281"/>
    </location>
    <ligand>
        <name>ATP</name>
        <dbReference type="ChEBI" id="CHEBI:30616"/>
    </ligand>
</feature>
<evidence type="ECO:0000256" key="1">
    <source>
        <dbReference type="ARBA" id="ARBA00022741"/>
    </source>
</evidence>
<keyword evidence="3 9" id="KW-0347">Helicase</keyword>
<evidence type="ECO:0000256" key="3">
    <source>
        <dbReference type="ARBA" id="ARBA00022806"/>
    </source>
</evidence>
<dbReference type="EMBL" id="BAAAYR010000004">
    <property type="protein sequence ID" value="GAA3571376.1"/>
    <property type="molecule type" value="Genomic_DNA"/>
</dbReference>
<dbReference type="PANTHER" id="PTHR11070:SF45">
    <property type="entry name" value="DNA 3'-5' HELICASE"/>
    <property type="match status" value="1"/>
</dbReference>
<keyword evidence="11" id="KW-0540">Nuclease</keyword>
<keyword evidence="12" id="KW-1185">Reference proteome</keyword>
<dbReference type="PANTHER" id="PTHR11070">
    <property type="entry name" value="UVRD / RECB / PCRA DNA HELICASE FAMILY MEMBER"/>
    <property type="match status" value="1"/>
</dbReference>
<evidence type="ECO:0000256" key="5">
    <source>
        <dbReference type="ARBA" id="ARBA00023235"/>
    </source>
</evidence>
<dbReference type="Gene3D" id="3.40.50.300">
    <property type="entry name" value="P-loop containing nucleotide triphosphate hydrolases"/>
    <property type="match status" value="3"/>
</dbReference>
<dbReference type="InterPro" id="IPR027417">
    <property type="entry name" value="P-loop_NTPase"/>
</dbReference>
<reference evidence="12" key="1">
    <citation type="journal article" date="2019" name="Int. J. Syst. Evol. Microbiol.">
        <title>The Global Catalogue of Microorganisms (GCM) 10K type strain sequencing project: providing services to taxonomists for standard genome sequencing and annotation.</title>
        <authorList>
            <consortium name="The Broad Institute Genomics Platform"/>
            <consortium name="The Broad Institute Genome Sequencing Center for Infectious Disease"/>
            <person name="Wu L."/>
            <person name="Ma J."/>
        </authorList>
    </citation>
    <scope>NUCLEOTIDE SEQUENCE [LARGE SCALE GENOMIC DNA]</scope>
    <source>
        <strain evidence="12">JCM 16540</strain>
    </source>
</reference>
<dbReference type="InterPro" id="IPR014016">
    <property type="entry name" value="UvrD-like_ATP-bd"/>
</dbReference>
<dbReference type="InterPro" id="IPR014017">
    <property type="entry name" value="DNA_helicase_UvrD-like_C"/>
</dbReference>
<gene>
    <name evidence="11" type="ORF">GCM10022197_29830</name>
</gene>
<feature type="domain" description="UvrD-like helicase ATP-binding" evidence="10">
    <location>
        <begin position="253"/>
        <end position="581"/>
    </location>
</feature>
<organism evidence="11 12">
    <name type="scientific">Microlunatus spumicola</name>
    <dbReference type="NCBI Taxonomy" id="81499"/>
    <lineage>
        <taxon>Bacteria</taxon>
        <taxon>Bacillati</taxon>
        <taxon>Actinomycetota</taxon>
        <taxon>Actinomycetes</taxon>
        <taxon>Propionibacteriales</taxon>
        <taxon>Propionibacteriaceae</taxon>
        <taxon>Microlunatus</taxon>
    </lineage>
</organism>
<dbReference type="RefSeq" id="WP_204913415.1">
    <property type="nucleotide sequence ID" value="NZ_BAAAYR010000004.1"/>
</dbReference>
<evidence type="ECO:0000259" key="10">
    <source>
        <dbReference type="PROSITE" id="PS51198"/>
    </source>
</evidence>